<proteinExistence type="predicted"/>
<evidence type="ECO:0000313" key="2">
    <source>
        <dbReference type="Proteomes" id="UP000224902"/>
    </source>
</evidence>
<keyword evidence="2" id="KW-1185">Reference proteome</keyword>
<name>A0A1I9SAI1_9CAUD</name>
<dbReference type="EMBL" id="KX774321">
    <property type="protein sequence ID" value="AOZ63787.1"/>
    <property type="molecule type" value="Genomic_DNA"/>
</dbReference>
<dbReference type="Proteomes" id="UP000224902">
    <property type="component" value="Segment"/>
</dbReference>
<sequence>MKAREFLVEKNLAKAGTRGKFTTKALQALKEAIESGTTFEDWDANGRVVQARTKKRTVVLTPNLLAAAASSRKNEFNAMRVVDAQGIELVIEFCANSHSLSTCTCETIKAPDYLRAVSFELIKR</sequence>
<reference evidence="2" key="1">
    <citation type="submission" date="2016-08" db="EMBL/GenBank/DDBJ databases">
        <authorList>
            <person name="Seilhamer J.J."/>
        </authorList>
    </citation>
    <scope>NUCLEOTIDE SEQUENCE [LARGE SCALE GENOMIC DNA]</scope>
</reference>
<accession>A0A1I9SAI1</accession>
<dbReference type="OrthoDB" id="39432at10239"/>
<protein>
    <submittedName>
        <fullName evidence="1">Uncharacterized protein</fullName>
    </submittedName>
</protein>
<organism evidence="1 2">
    <name type="scientific">Rhodococcus phage Weasels2</name>
    <dbReference type="NCBI Taxonomy" id="1897437"/>
    <lineage>
        <taxon>Viruses</taxon>
        <taxon>Duplodnaviria</taxon>
        <taxon>Heunggongvirae</taxon>
        <taxon>Uroviricota</taxon>
        <taxon>Caudoviricetes</taxon>
        <taxon>Weaselvirus</taxon>
        <taxon>Weaselvirus weasel</taxon>
    </lineage>
</organism>
<gene>
    <name evidence="1" type="ORF">SEA_WEASELS2_209</name>
</gene>
<evidence type="ECO:0000313" key="1">
    <source>
        <dbReference type="EMBL" id="AOZ63787.1"/>
    </source>
</evidence>